<feature type="region of interest" description="Disordered" evidence="8">
    <location>
        <begin position="554"/>
        <end position="584"/>
    </location>
</feature>
<evidence type="ECO:0000256" key="8">
    <source>
        <dbReference type="SAM" id="MobiDB-lite"/>
    </source>
</evidence>
<dbReference type="GeneID" id="106514430"/>
<keyword evidence="2" id="KW-0677">Repeat</keyword>
<feature type="compositionally biased region" description="Polar residues" evidence="8">
    <location>
        <begin position="199"/>
        <end position="223"/>
    </location>
</feature>
<feature type="domain" description="C2H2-type" evidence="9">
    <location>
        <begin position="510"/>
        <end position="537"/>
    </location>
</feature>
<feature type="domain" description="C2H2-type" evidence="9">
    <location>
        <begin position="342"/>
        <end position="369"/>
    </location>
</feature>
<keyword evidence="7" id="KW-0175">Coiled coil</keyword>
<evidence type="ECO:0000256" key="3">
    <source>
        <dbReference type="ARBA" id="ARBA00022771"/>
    </source>
</evidence>
<reference evidence="11" key="1">
    <citation type="submission" date="2025-08" db="UniProtKB">
        <authorList>
            <consortium name="RefSeq"/>
        </authorList>
    </citation>
    <scope>IDENTIFICATION</scope>
    <source>
        <strain evidence="11">Quisiro</strain>
        <tissue evidence="11">Liver</tissue>
    </source>
</reference>
<feature type="region of interest" description="Disordered" evidence="8">
    <location>
        <begin position="151"/>
        <end position="223"/>
    </location>
</feature>
<evidence type="ECO:0000313" key="10">
    <source>
        <dbReference type="Proteomes" id="UP000192220"/>
    </source>
</evidence>
<evidence type="ECO:0000256" key="5">
    <source>
        <dbReference type="ARBA" id="ARBA00023242"/>
    </source>
</evidence>
<feature type="domain" description="C2H2-type" evidence="9">
    <location>
        <begin position="454"/>
        <end position="481"/>
    </location>
</feature>
<dbReference type="PROSITE" id="PS50157">
    <property type="entry name" value="ZINC_FINGER_C2H2_2"/>
    <property type="match status" value="9"/>
</dbReference>
<evidence type="ECO:0000259" key="9">
    <source>
        <dbReference type="PROSITE" id="PS50157"/>
    </source>
</evidence>
<dbReference type="FunFam" id="3.30.160.60:FF:000733">
    <property type="entry name" value="Zinc finger protein 236 variant"/>
    <property type="match status" value="1"/>
</dbReference>
<dbReference type="PANTHER" id="PTHR24388">
    <property type="entry name" value="ZINC FINGER PROTEIN"/>
    <property type="match status" value="1"/>
</dbReference>
<keyword evidence="4" id="KW-0862">Zinc</keyword>
<keyword evidence="3 6" id="KW-0863">Zinc-finger</keyword>
<dbReference type="FunFam" id="3.30.160.60:FF:002343">
    <property type="entry name" value="Zinc finger protein 33A"/>
    <property type="match status" value="2"/>
</dbReference>
<keyword evidence="5" id="KW-0539">Nucleus</keyword>
<feature type="region of interest" description="Disordered" evidence="8">
    <location>
        <begin position="258"/>
        <end position="303"/>
    </location>
</feature>
<dbReference type="GO" id="GO:0008270">
    <property type="term" value="F:zinc ion binding"/>
    <property type="evidence" value="ECO:0007669"/>
    <property type="project" value="UniProtKB-KW"/>
</dbReference>
<evidence type="ECO:0000256" key="1">
    <source>
        <dbReference type="ARBA" id="ARBA00022723"/>
    </source>
</evidence>
<feature type="compositionally biased region" description="Polar residues" evidence="8">
    <location>
        <begin position="157"/>
        <end position="166"/>
    </location>
</feature>
<dbReference type="FunFam" id="3.30.160.60:FF:001443">
    <property type="entry name" value="Zinc finger protein 668"/>
    <property type="match status" value="1"/>
</dbReference>
<evidence type="ECO:0000256" key="7">
    <source>
        <dbReference type="SAM" id="Coils"/>
    </source>
</evidence>
<dbReference type="InterPro" id="IPR013087">
    <property type="entry name" value="Znf_C2H2_type"/>
</dbReference>
<dbReference type="FunFam" id="3.30.160.60:FF:000100">
    <property type="entry name" value="Zinc finger 45-like"/>
    <property type="match status" value="2"/>
</dbReference>
<dbReference type="InterPro" id="IPR036236">
    <property type="entry name" value="Znf_C2H2_sf"/>
</dbReference>
<feature type="domain" description="C2H2-type" evidence="9">
    <location>
        <begin position="482"/>
        <end position="509"/>
    </location>
</feature>
<gene>
    <name evidence="11" type="primary">LOC106514430</name>
</gene>
<feature type="domain" description="C2H2-type" evidence="9">
    <location>
        <begin position="370"/>
        <end position="397"/>
    </location>
</feature>
<dbReference type="SUPFAM" id="SSF57667">
    <property type="entry name" value="beta-beta-alpha zinc fingers"/>
    <property type="match status" value="5"/>
</dbReference>
<sequence length="584" mass="65630">MASYRKDERTVLSCSNKEEKLVSDWQMIPERPWITPTTPEACKHTHRPGTFNFFQTRRVVRCLQSAAALKNMDKSSELKLFLESSLNSIFKATVNEILDSVERTLSEYQGAMQRIQSENEGLKRLLFAQKSPESADGGDSCEQDATEQFTAPEWPDQPSSSSQGTFKVSICSSDKKSSRRKTKGKIRESPVSASFDVQADQTGEQPCANTSNEISLPVNPQSSMNENGAIDLSQPALFFDMMMKSMQTDGNFIKTEDEETEALPVPDGLPQPQLKQEPDMDPEEGSSQEVEREETSNHSDSAADEFLGKGSIIFSCAACPETFTDETSLNIHLKTHSGEETHDCSICGRRFGRINLLKSHMRSHSGGKAFICNICNKAYTHARQLKIHKSSHTGEKPFSCSFCRKRFSAHNLLKAHMRTHTGERPYVCRQCGKTFSNPGNLCIHRRLHTGEKPYCCAHCDKRFKVLGDLKIHTRTHTGERPYNCEICKKTFSQMSHVTIHMRIHTGEKPFSCAYCTKSFSRSGHLKRHELLHTKETLFPCAQCGKAYTDKSSLKKHMKSHASKELKEQSEVSTSDAATTTKLEP</sequence>
<feature type="domain" description="C2H2-type" evidence="9">
    <location>
        <begin position="426"/>
        <end position="453"/>
    </location>
</feature>
<feature type="coiled-coil region" evidence="7">
    <location>
        <begin position="98"/>
        <end position="125"/>
    </location>
</feature>
<dbReference type="GO" id="GO:0000978">
    <property type="term" value="F:RNA polymerase II cis-regulatory region sequence-specific DNA binding"/>
    <property type="evidence" value="ECO:0007669"/>
    <property type="project" value="TreeGrafter"/>
</dbReference>
<evidence type="ECO:0000313" key="11">
    <source>
        <dbReference type="RefSeq" id="XP_013859144.1"/>
    </source>
</evidence>
<evidence type="ECO:0000256" key="6">
    <source>
        <dbReference type="PROSITE-ProRule" id="PRU00042"/>
    </source>
</evidence>
<dbReference type="Pfam" id="PF00096">
    <property type="entry name" value="zf-C2H2"/>
    <property type="match status" value="9"/>
</dbReference>
<dbReference type="InParanoid" id="A0A2I4AUI0"/>
<feature type="domain" description="C2H2-type" evidence="9">
    <location>
        <begin position="314"/>
        <end position="341"/>
    </location>
</feature>
<evidence type="ECO:0000256" key="2">
    <source>
        <dbReference type="ARBA" id="ARBA00022737"/>
    </source>
</evidence>
<feature type="domain" description="C2H2-type" evidence="9">
    <location>
        <begin position="538"/>
        <end position="565"/>
    </location>
</feature>
<dbReference type="FunFam" id="3.30.160.60:FF:001837">
    <property type="entry name" value="Zgc:110821"/>
    <property type="match status" value="1"/>
</dbReference>
<keyword evidence="10" id="KW-1185">Reference proteome</keyword>
<dbReference type="SMART" id="SM00355">
    <property type="entry name" value="ZnF_C2H2"/>
    <property type="match status" value="9"/>
</dbReference>
<proteinExistence type="predicted"/>
<dbReference type="OrthoDB" id="6591996at2759"/>
<dbReference type="InterPro" id="IPR050527">
    <property type="entry name" value="Snail/Krueppel_Znf"/>
</dbReference>
<feature type="domain" description="C2H2-type" evidence="9">
    <location>
        <begin position="398"/>
        <end position="425"/>
    </location>
</feature>
<dbReference type="RefSeq" id="XP_013859144.1">
    <property type="nucleotide sequence ID" value="XM_014003690.1"/>
</dbReference>
<name>A0A2I4AUI0_AUSLI</name>
<accession>A0A2I4AUI0</accession>
<dbReference type="Proteomes" id="UP000192220">
    <property type="component" value="Unplaced"/>
</dbReference>
<dbReference type="GO" id="GO:0000981">
    <property type="term" value="F:DNA-binding transcription factor activity, RNA polymerase II-specific"/>
    <property type="evidence" value="ECO:0007669"/>
    <property type="project" value="TreeGrafter"/>
</dbReference>
<evidence type="ECO:0000256" key="4">
    <source>
        <dbReference type="ARBA" id="ARBA00022833"/>
    </source>
</evidence>
<organism evidence="10 11">
    <name type="scientific">Austrofundulus limnaeus</name>
    <name type="common">Annual killifish</name>
    <dbReference type="NCBI Taxonomy" id="52670"/>
    <lineage>
        <taxon>Eukaryota</taxon>
        <taxon>Metazoa</taxon>
        <taxon>Chordata</taxon>
        <taxon>Craniata</taxon>
        <taxon>Vertebrata</taxon>
        <taxon>Euteleostomi</taxon>
        <taxon>Actinopterygii</taxon>
        <taxon>Neopterygii</taxon>
        <taxon>Teleostei</taxon>
        <taxon>Neoteleostei</taxon>
        <taxon>Acanthomorphata</taxon>
        <taxon>Ovalentaria</taxon>
        <taxon>Atherinomorphae</taxon>
        <taxon>Cyprinodontiformes</taxon>
        <taxon>Rivulidae</taxon>
        <taxon>Austrofundulus</taxon>
    </lineage>
</organism>
<dbReference type="PROSITE" id="PS00028">
    <property type="entry name" value="ZINC_FINGER_C2H2_1"/>
    <property type="match status" value="9"/>
</dbReference>
<protein>
    <submittedName>
        <fullName evidence="11">Zinc finger protein 391 isoform X1</fullName>
    </submittedName>
</protein>
<feature type="compositionally biased region" description="Polar residues" evidence="8">
    <location>
        <begin position="570"/>
        <end position="584"/>
    </location>
</feature>
<dbReference type="FunFam" id="3.30.160.60:FF:000446">
    <property type="entry name" value="Zinc finger protein"/>
    <property type="match status" value="1"/>
</dbReference>
<dbReference type="Gene3D" id="3.30.160.60">
    <property type="entry name" value="Classic Zinc Finger"/>
    <property type="match status" value="9"/>
</dbReference>
<dbReference type="KEGG" id="alim:106514430"/>
<keyword evidence="1" id="KW-0479">Metal-binding</keyword>
<dbReference type="PANTHER" id="PTHR24388:SF53">
    <property type="entry name" value="CHORION TRANSCRIPTION FACTOR CF2-RELATED"/>
    <property type="match status" value="1"/>
</dbReference>
<dbReference type="AlphaFoldDB" id="A0A2I4AUI0"/>